<organism evidence="2 3">
    <name type="scientific">Neofusicoccum ribis</name>
    <dbReference type="NCBI Taxonomy" id="45134"/>
    <lineage>
        <taxon>Eukaryota</taxon>
        <taxon>Fungi</taxon>
        <taxon>Dikarya</taxon>
        <taxon>Ascomycota</taxon>
        <taxon>Pezizomycotina</taxon>
        <taxon>Dothideomycetes</taxon>
        <taxon>Dothideomycetes incertae sedis</taxon>
        <taxon>Botryosphaeriales</taxon>
        <taxon>Botryosphaeriaceae</taxon>
        <taxon>Neofusicoccum</taxon>
    </lineage>
</organism>
<evidence type="ECO:0000313" key="3">
    <source>
        <dbReference type="Proteomes" id="UP001521116"/>
    </source>
</evidence>
<dbReference type="EMBL" id="JAJVDC020000289">
    <property type="protein sequence ID" value="KAL1615939.1"/>
    <property type="molecule type" value="Genomic_DNA"/>
</dbReference>
<evidence type="ECO:0000259" key="1">
    <source>
        <dbReference type="Pfam" id="PF24864"/>
    </source>
</evidence>
<gene>
    <name evidence="2" type="ORF">SLS56_011634</name>
</gene>
<dbReference type="Pfam" id="PF24864">
    <property type="entry name" value="DUF7730"/>
    <property type="match status" value="1"/>
</dbReference>
<reference evidence="2 3" key="1">
    <citation type="submission" date="2024-02" db="EMBL/GenBank/DDBJ databases">
        <title>De novo assembly and annotation of 12 fungi associated with fruit tree decline syndrome in Ontario, Canada.</title>
        <authorList>
            <person name="Sulman M."/>
            <person name="Ellouze W."/>
            <person name="Ilyukhin E."/>
        </authorList>
    </citation>
    <scope>NUCLEOTIDE SEQUENCE [LARGE SCALE GENOMIC DNA]</scope>
    <source>
        <strain evidence="2 3">M1-105</strain>
    </source>
</reference>
<sequence length="443" mass="51182">MASGGLMKEDDDDSAAFSSILSLPITAYFPVVPSRQIGIGQKRLRSTKITDYFPHLTFCQNGRTASKSFLDLPAELRVWIYEYALPLRRAHSEDMVTEVGPCSKSAHEVCALEGRMECLGLVENTRGYTALLVTCKKIYGEAVDVLYSPVRSHNQSNSTKMQLRISPKEITIRGYGMFCSTHFKYREGSAVLFAKIRYLAIHILACRDEWWEPEDSYDDEAEEYDENLDRVLDMAQCRGNIHWAVTQLQTAIQLSTLALAVQWAEPLEYVWKPVFMDELEQYLEPLKYLRDISNVRILTLGVNYEDFSEQVSELKCYKCWMIRMMSGQSTVREPPIPFNAWNKFMNVLRHMRASCHPSWKREIEDILAQVAFSFCYDEVEKFHMMRKSAYSIWKQDKDKWGIPVEAILKVMVVEVPFLVEPHYIEGPEFLAEDVDGQLTSEEE</sequence>
<evidence type="ECO:0000313" key="2">
    <source>
        <dbReference type="EMBL" id="KAL1615939.1"/>
    </source>
</evidence>
<accession>A0ABR3SBQ7</accession>
<keyword evidence="3" id="KW-1185">Reference proteome</keyword>
<dbReference type="InterPro" id="IPR056632">
    <property type="entry name" value="DUF7730"/>
</dbReference>
<protein>
    <recommendedName>
        <fullName evidence="1">DUF7730 domain-containing protein</fullName>
    </recommendedName>
</protein>
<comment type="caution">
    <text evidence="2">The sequence shown here is derived from an EMBL/GenBank/DDBJ whole genome shotgun (WGS) entry which is preliminary data.</text>
</comment>
<dbReference type="Proteomes" id="UP001521116">
    <property type="component" value="Unassembled WGS sequence"/>
</dbReference>
<proteinExistence type="predicted"/>
<name>A0ABR3SBQ7_9PEZI</name>
<feature type="domain" description="DUF7730" evidence="1">
    <location>
        <begin position="65"/>
        <end position="150"/>
    </location>
</feature>